<dbReference type="STRING" id="1419482.SAMN05444266_104422"/>
<keyword evidence="1" id="KW-0732">Signal</keyword>
<reference evidence="2 3" key="1">
    <citation type="submission" date="2016-11" db="EMBL/GenBank/DDBJ databases">
        <authorList>
            <person name="Jaros S."/>
            <person name="Januszkiewicz K."/>
            <person name="Wedrychowicz H."/>
        </authorList>
    </citation>
    <scope>NUCLEOTIDE SEQUENCE [LARGE SCALE GENOMIC DNA]</scope>
    <source>
        <strain evidence="2 3">DSM 27406</strain>
    </source>
</reference>
<feature type="signal peptide" evidence="1">
    <location>
        <begin position="1"/>
        <end position="19"/>
    </location>
</feature>
<dbReference type="EMBL" id="FRBL01000004">
    <property type="protein sequence ID" value="SHL69189.1"/>
    <property type="molecule type" value="Genomic_DNA"/>
</dbReference>
<dbReference type="AlphaFoldDB" id="A0A1M7CQT0"/>
<accession>A0A1M7CQT0</accession>
<evidence type="ECO:0000313" key="2">
    <source>
        <dbReference type="EMBL" id="SHL69189.1"/>
    </source>
</evidence>
<gene>
    <name evidence="2" type="ORF">SAMN05444266_104422</name>
</gene>
<dbReference type="RefSeq" id="WP_143159924.1">
    <property type="nucleotide sequence ID" value="NZ_FRBL01000004.1"/>
</dbReference>
<feature type="chain" id="PRO_5012771115" evidence="1">
    <location>
        <begin position="20"/>
        <end position="285"/>
    </location>
</feature>
<organism evidence="2 3">
    <name type="scientific">Chitinophaga jiangningensis</name>
    <dbReference type="NCBI Taxonomy" id="1419482"/>
    <lineage>
        <taxon>Bacteria</taxon>
        <taxon>Pseudomonadati</taxon>
        <taxon>Bacteroidota</taxon>
        <taxon>Chitinophagia</taxon>
        <taxon>Chitinophagales</taxon>
        <taxon>Chitinophagaceae</taxon>
        <taxon>Chitinophaga</taxon>
    </lineage>
</organism>
<dbReference type="Proteomes" id="UP000184420">
    <property type="component" value="Unassembled WGS sequence"/>
</dbReference>
<dbReference type="OrthoDB" id="662571at2"/>
<protein>
    <submittedName>
        <fullName evidence="2">Uncharacterized protein</fullName>
    </submittedName>
</protein>
<evidence type="ECO:0000256" key="1">
    <source>
        <dbReference type="SAM" id="SignalP"/>
    </source>
</evidence>
<name>A0A1M7CQT0_9BACT</name>
<evidence type="ECO:0000313" key="3">
    <source>
        <dbReference type="Proteomes" id="UP000184420"/>
    </source>
</evidence>
<proteinExistence type="predicted"/>
<sequence length="285" mass="31225">MKRVILLLVCTLVVVQTHAQQTLFKKVKASFRHLTENSSDTFQLDDGPYERPFTNTGKTTSQLVIAGEESAQVDSTYPFDIAIYQQIIAVKAGDSSKQDVTVLYSSEQPYVGVLIDNSTNGARYQYFADFVHASRLSMTAINGVGSGEKGKLDLEAVSPVYPGETDYLERLHKTGQTAEIAGILCEEYAFDASMLADSSGTAVLVSAHTWLPAKLHELFGGYIHIPEPYRQQLRDMEASPLAMPLAAELLYSDGTVVSTSTTTIITAEPRDVRTADILIPVKRHS</sequence>
<keyword evidence="3" id="KW-1185">Reference proteome</keyword>